<sequence length="151" mass="17831">MDRDYIIQIVSENLRTVRKENHFTQDKMAEMVGVSKKNIIQIEKGRTLADWTTTIAICAIFRENKTLHNHFGGDPMEIIEQTVQDVTIRPQEKTLGGHIMWKNINEHKGFKLQRNLISKHFRILDEENYRLFSTFDAEVAQEMWKDIEKTI</sequence>
<keyword evidence="1" id="KW-0238">DNA-binding</keyword>
<feature type="domain" description="HTH cro/C1-type" evidence="2">
    <location>
        <begin position="14"/>
        <end position="47"/>
    </location>
</feature>
<reference evidence="3 4" key="1">
    <citation type="submission" date="2014-02" db="EMBL/GenBank/DDBJ databases">
        <title>Draft genome sequence of Lysinibacillus sinduriensis JCM 15800.</title>
        <authorList>
            <person name="Zhang F."/>
            <person name="Wang G."/>
            <person name="Zhang L."/>
        </authorList>
    </citation>
    <scope>NUCLEOTIDE SEQUENCE [LARGE SCALE GENOMIC DNA]</scope>
    <source>
        <strain evidence="3 4">JCM 15800</strain>
    </source>
</reference>
<dbReference type="InterPro" id="IPR001387">
    <property type="entry name" value="Cro/C1-type_HTH"/>
</dbReference>
<dbReference type="STRING" id="1384057.CD33_02875"/>
<dbReference type="SMART" id="SM00530">
    <property type="entry name" value="HTH_XRE"/>
    <property type="match status" value="1"/>
</dbReference>
<dbReference type="Gene3D" id="1.10.260.40">
    <property type="entry name" value="lambda repressor-like DNA-binding domains"/>
    <property type="match status" value="1"/>
</dbReference>
<dbReference type="RefSeq" id="WP_036197954.1">
    <property type="nucleotide sequence ID" value="NZ_JPVO01000038.1"/>
</dbReference>
<gene>
    <name evidence="3" type="ORF">CD33_02875</name>
</gene>
<accession>A0A0A3I456</accession>
<dbReference type="EMBL" id="JPVO01000038">
    <property type="protein sequence ID" value="KGR77453.1"/>
    <property type="molecule type" value="Genomic_DNA"/>
</dbReference>
<dbReference type="PANTHER" id="PTHR46558:SF3">
    <property type="entry name" value="TRANSCRIPTIONAL REGULATOR"/>
    <property type="match status" value="1"/>
</dbReference>
<comment type="caution">
    <text evidence="3">The sequence shown here is derived from an EMBL/GenBank/DDBJ whole genome shotgun (WGS) entry which is preliminary data.</text>
</comment>
<dbReference type="OrthoDB" id="1796720at2"/>
<evidence type="ECO:0000313" key="4">
    <source>
        <dbReference type="Proteomes" id="UP000030408"/>
    </source>
</evidence>
<dbReference type="PROSITE" id="PS50943">
    <property type="entry name" value="HTH_CROC1"/>
    <property type="match status" value="1"/>
</dbReference>
<dbReference type="AlphaFoldDB" id="A0A0A3I456"/>
<keyword evidence="4" id="KW-1185">Reference proteome</keyword>
<organism evidence="3 4">
    <name type="scientific">Ureibacillus sinduriensis BLB-1 = JCM 15800</name>
    <dbReference type="NCBI Taxonomy" id="1384057"/>
    <lineage>
        <taxon>Bacteria</taxon>
        <taxon>Bacillati</taxon>
        <taxon>Bacillota</taxon>
        <taxon>Bacilli</taxon>
        <taxon>Bacillales</taxon>
        <taxon>Caryophanaceae</taxon>
        <taxon>Ureibacillus</taxon>
    </lineage>
</organism>
<evidence type="ECO:0000259" key="2">
    <source>
        <dbReference type="PROSITE" id="PS50943"/>
    </source>
</evidence>
<dbReference type="Pfam" id="PF12844">
    <property type="entry name" value="HTH_19"/>
    <property type="match status" value="1"/>
</dbReference>
<name>A0A0A3I456_9BACL</name>
<dbReference type="CDD" id="cd00093">
    <property type="entry name" value="HTH_XRE"/>
    <property type="match status" value="1"/>
</dbReference>
<dbReference type="GO" id="GO:0003677">
    <property type="term" value="F:DNA binding"/>
    <property type="evidence" value="ECO:0007669"/>
    <property type="project" value="UniProtKB-KW"/>
</dbReference>
<evidence type="ECO:0000313" key="3">
    <source>
        <dbReference type="EMBL" id="KGR77453.1"/>
    </source>
</evidence>
<dbReference type="InterPro" id="IPR010982">
    <property type="entry name" value="Lambda_DNA-bd_dom_sf"/>
</dbReference>
<protein>
    <submittedName>
        <fullName evidence="3">XRE family transcriptional regulator</fullName>
    </submittedName>
</protein>
<dbReference type="PANTHER" id="PTHR46558">
    <property type="entry name" value="TRACRIPTIONAL REGULATORY PROTEIN-RELATED-RELATED"/>
    <property type="match status" value="1"/>
</dbReference>
<dbReference type="eggNOG" id="COG1476">
    <property type="taxonomic scope" value="Bacteria"/>
</dbReference>
<dbReference type="Proteomes" id="UP000030408">
    <property type="component" value="Unassembled WGS sequence"/>
</dbReference>
<proteinExistence type="predicted"/>
<evidence type="ECO:0000256" key="1">
    <source>
        <dbReference type="ARBA" id="ARBA00023125"/>
    </source>
</evidence>
<dbReference type="SUPFAM" id="SSF47413">
    <property type="entry name" value="lambda repressor-like DNA-binding domains"/>
    <property type="match status" value="1"/>
</dbReference>